<comment type="caution">
    <text evidence="5">The sequence shown here is derived from an EMBL/GenBank/DDBJ whole genome shotgun (WGS) entry which is preliminary data.</text>
</comment>
<sequence>MRIIMDAFDYKILFHVQKDSRMTAEKISAEIGLSPAAVQKRLKRLKDSGVIRAEVALLDPKKMGHPMTVITEVSLERENLNVLDGFKKRMRQAQEVQQCYYTTGEADFIIVLLVRDIQHYEQFTREYFFGNAEVSKFKTNIVMDSVKVGMSIPILTNQN</sequence>
<keyword evidence="1" id="KW-0805">Transcription regulation</keyword>
<dbReference type="InterPro" id="IPR036390">
    <property type="entry name" value="WH_DNA-bd_sf"/>
</dbReference>
<dbReference type="GO" id="GO:0043565">
    <property type="term" value="F:sequence-specific DNA binding"/>
    <property type="evidence" value="ECO:0007669"/>
    <property type="project" value="InterPro"/>
</dbReference>
<keyword evidence="3" id="KW-0804">Transcription</keyword>
<dbReference type="InterPro" id="IPR011991">
    <property type="entry name" value="ArsR-like_HTH"/>
</dbReference>
<evidence type="ECO:0000313" key="6">
    <source>
        <dbReference type="Proteomes" id="UP000035444"/>
    </source>
</evidence>
<proteinExistence type="predicted"/>
<reference evidence="5 6" key="1">
    <citation type="submission" date="2015-03" db="EMBL/GenBank/DDBJ databases">
        <title>Genome Sequence of Kiloniella spongiae MEBiC09566, isolated from a marine sponge.</title>
        <authorList>
            <person name="Shao Z."/>
            <person name="Wang L."/>
            <person name="Li X."/>
        </authorList>
    </citation>
    <scope>NUCLEOTIDE SEQUENCE [LARGE SCALE GENOMIC DNA]</scope>
    <source>
        <strain evidence="5 6">MEBiC09566</strain>
    </source>
</reference>
<dbReference type="Proteomes" id="UP000035444">
    <property type="component" value="Unassembled WGS sequence"/>
</dbReference>
<feature type="domain" description="HTH asnC-type" evidence="4">
    <location>
        <begin position="5"/>
        <end position="66"/>
    </location>
</feature>
<dbReference type="PANTHER" id="PTHR30154">
    <property type="entry name" value="LEUCINE-RESPONSIVE REGULATORY PROTEIN"/>
    <property type="match status" value="1"/>
</dbReference>
<dbReference type="GO" id="GO:0005829">
    <property type="term" value="C:cytosol"/>
    <property type="evidence" value="ECO:0007669"/>
    <property type="project" value="TreeGrafter"/>
</dbReference>
<dbReference type="GO" id="GO:0006355">
    <property type="term" value="P:regulation of DNA-templated transcription"/>
    <property type="evidence" value="ECO:0007669"/>
    <property type="project" value="UniProtKB-ARBA"/>
</dbReference>
<dbReference type="AlphaFoldDB" id="A0A0H2MVN0"/>
<evidence type="ECO:0000259" key="4">
    <source>
        <dbReference type="PROSITE" id="PS50956"/>
    </source>
</evidence>
<dbReference type="InterPro" id="IPR019888">
    <property type="entry name" value="Tscrpt_reg_AsnC-like"/>
</dbReference>
<dbReference type="SMART" id="SM00344">
    <property type="entry name" value="HTH_ASNC"/>
    <property type="match status" value="1"/>
</dbReference>
<accession>A0A0H2MVN0</accession>
<dbReference type="InterPro" id="IPR000485">
    <property type="entry name" value="AsnC-type_HTH_dom"/>
</dbReference>
<dbReference type="InterPro" id="IPR019887">
    <property type="entry name" value="Tscrpt_reg_AsnC/Lrp_C"/>
</dbReference>
<dbReference type="PROSITE" id="PS50956">
    <property type="entry name" value="HTH_ASNC_2"/>
    <property type="match status" value="1"/>
</dbReference>
<dbReference type="Pfam" id="PF01037">
    <property type="entry name" value="AsnC_trans_reg"/>
    <property type="match status" value="1"/>
</dbReference>
<dbReference type="InterPro" id="IPR036388">
    <property type="entry name" value="WH-like_DNA-bd_sf"/>
</dbReference>
<evidence type="ECO:0000256" key="2">
    <source>
        <dbReference type="ARBA" id="ARBA00023125"/>
    </source>
</evidence>
<dbReference type="Pfam" id="PF13412">
    <property type="entry name" value="HTH_24"/>
    <property type="match status" value="1"/>
</dbReference>
<dbReference type="EMBL" id="LAQL01000006">
    <property type="protein sequence ID" value="KLN60775.1"/>
    <property type="molecule type" value="Genomic_DNA"/>
</dbReference>
<dbReference type="InterPro" id="IPR011008">
    <property type="entry name" value="Dimeric_a/b-barrel"/>
</dbReference>
<dbReference type="PANTHER" id="PTHR30154:SF34">
    <property type="entry name" value="TRANSCRIPTIONAL REGULATOR AZLB"/>
    <property type="match status" value="1"/>
</dbReference>
<dbReference type="CDD" id="cd00090">
    <property type="entry name" value="HTH_ARSR"/>
    <property type="match status" value="1"/>
</dbReference>
<dbReference type="SUPFAM" id="SSF54909">
    <property type="entry name" value="Dimeric alpha+beta barrel"/>
    <property type="match status" value="1"/>
</dbReference>
<evidence type="ECO:0000313" key="5">
    <source>
        <dbReference type="EMBL" id="KLN60775.1"/>
    </source>
</evidence>
<evidence type="ECO:0000256" key="1">
    <source>
        <dbReference type="ARBA" id="ARBA00023015"/>
    </source>
</evidence>
<dbReference type="PRINTS" id="PR00033">
    <property type="entry name" value="HTHASNC"/>
</dbReference>
<gene>
    <name evidence="5" type="ORF">WH96_09855</name>
</gene>
<name>A0A0H2MVN0_9PROT</name>
<organism evidence="5 6">
    <name type="scientific">Kiloniella spongiae</name>
    <dbReference type="NCBI Taxonomy" id="1489064"/>
    <lineage>
        <taxon>Bacteria</taxon>
        <taxon>Pseudomonadati</taxon>
        <taxon>Pseudomonadota</taxon>
        <taxon>Alphaproteobacteria</taxon>
        <taxon>Rhodospirillales</taxon>
        <taxon>Kiloniellaceae</taxon>
        <taxon>Kiloniella</taxon>
    </lineage>
</organism>
<dbReference type="Gene3D" id="1.10.10.10">
    <property type="entry name" value="Winged helix-like DNA-binding domain superfamily/Winged helix DNA-binding domain"/>
    <property type="match status" value="1"/>
</dbReference>
<dbReference type="STRING" id="1489064.WH96_09855"/>
<keyword evidence="6" id="KW-1185">Reference proteome</keyword>
<dbReference type="Gene3D" id="3.30.70.920">
    <property type="match status" value="1"/>
</dbReference>
<protein>
    <submittedName>
        <fullName evidence="5">ArsR family transcriptional regulator</fullName>
    </submittedName>
</protein>
<dbReference type="GO" id="GO:0043200">
    <property type="term" value="P:response to amino acid"/>
    <property type="evidence" value="ECO:0007669"/>
    <property type="project" value="TreeGrafter"/>
</dbReference>
<dbReference type="SUPFAM" id="SSF46785">
    <property type="entry name" value="Winged helix' DNA-binding domain"/>
    <property type="match status" value="1"/>
</dbReference>
<keyword evidence="2" id="KW-0238">DNA-binding</keyword>
<evidence type="ECO:0000256" key="3">
    <source>
        <dbReference type="ARBA" id="ARBA00023163"/>
    </source>
</evidence>